<name>A0AAN6ULA9_9PEZI</name>
<feature type="non-terminal residue" evidence="1">
    <location>
        <position position="1"/>
    </location>
</feature>
<reference evidence="1" key="1">
    <citation type="journal article" date="2023" name="Mol. Phylogenet. Evol.">
        <title>Genome-scale phylogeny and comparative genomics of the fungal order Sordariales.</title>
        <authorList>
            <person name="Hensen N."/>
            <person name="Bonometti L."/>
            <person name="Westerberg I."/>
            <person name="Brannstrom I.O."/>
            <person name="Guillou S."/>
            <person name="Cros-Aarteil S."/>
            <person name="Calhoun S."/>
            <person name="Haridas S."/>
            <person name="Kuo A."/>
            <person name="Mondo S."/>
            <person name="Pangilinan J."/>
            <person name="Riley R."/>
            <person name="LaButti K."/>
            <person name="Andreopoulos B."/>
            <person name="Lipzen A."/>
            <person name="Chen C."/>
            <person name="Yan M."/>
            <person name="Daum C."/>
            <person name="Ng V."/>
            <person name="Clum A."/>
            <person name="Steindorff A."/>
            <person name="Ohm R.A."/>
            <person name="Martin F."/>
            <person name="Silar P."/>
            <person name="Natvig D.O."/>
            <person name="Lalanne C."/>
            <person name="Gautier V."/>
            <person name="Ament-Velasquez S.L."/>
            <person name="Kruys A."/>
            <person name="Hutchinson M.I."/>
            <person name="Powell A.J."/>
            <person name="Barry K."/>
            <person name="Miller A.N."/>
            <person name="Grigoriev I.V."/>
            <person name="Debuchy R."/>
            <person name="Gladieux P."/>
            <person name="Hiltunen Thoren M."/>
            <person name="Johannesson H."/>
        </authorList>
    </citation>
    <scope>NUCLEOTIDE SEQUENCE</scope>
    <source>
        <strain evidence="1">CBS 123565</strain>
    </source>
</reference>
<dbReference type="AlphaFoldDB" id="A0AAN6ULA9"/>
<proteinExistence type="predicted"/>
<organism evidence="1 2">
    <name type="scientific">Trichocladium antarcticum</name>
    <dbReference type="NCBI Taxonomy" id="1450529"/>
    <lineage>
        <taxon>Eukaryota</taxon>
        <taxon>Fungi</taxon>
        <taxon>Dikarya</taxon>
        <taxon>Ascomycota</taxon>
        <taxon>Pezizomycotina</taxon>
        <taxon>Sordariomycetes</taxon>
        <taxon>Sordariomycetidae</taxon>
        <taxon>Sordariales</taxon>
        <taxon>Chaetomiaceae</taxon>
        <taxon>Trichocladium</taxon>
    </lineage>
</organism>
<sequence>MLAILFCLGVAIERFDSAARPRRDGVLFRRAACTFPIVVFLASTTTASCPASGRGRGGLLSGA</sequence>
<comment type="caution">
    <text evidence="1">The sequence shown here is derived from an EMBL/GenBank/DDBJ whole genome shotgun (WGS) entry which is preliminary data.</text>
</comment>
<evidence type="ECO:0000313" key="1">
    <source>
        <dbReference type="EMBL" id="KAK4134786.1"/>
    </source>
</evidence>
<gene>
    <name evidence="1" type="ORF">BT67DRAFT_441232</name>
</gene>
<dbReference type="EMBL" id="MU853407">
    <property type="protein sequence ID" value="KAK4134786.1"/>
    <property type="molecule type" value="Genomic_DNA"/>
</dbReference>
<keyword evidence="2" id="KW-1185">Reference proteome</keyword>
<evidence type="ECO:0000313" key="2">
    <source>
        <dbReference type="Proteomes" id="UP001304895"/>
    </source>
</evidence>
<dbReference type="Proteomes" id="UP001304895">
    <property type="component" value="Unassembled WGS sequence"/>
</dbReference>
<accession>A0AAN6ULA9</accession>
<reference evidence="1" key="2">
    <citation type="submission" date="2023-05" db="EMBL/GenBank/DDBJ databases">
        <authorList>
            <consortium name="Lawrence Berkeley National Laboratory"/>
            <person name="Steindorff A."/>
            <person name="Hensen N."/>
            <person name="Bonometti L."/>
            <person name="Westerberg I."/>
            <person name="Brannstrom I.O."/>
            <person name="Guillou S."/>
            <person name="Cros-Aarteil S."/>
            <person name="Calhoun S."/>
            <person name="Haridas S."/>
            <person name="Kuo A."/>
            <person name="Mondo S."/>
            <person name="Pangilinan J."/>
            <person name="Riley R."/>
            <person name="Labutti K."/>
            <person name="Andreopoulos B."/>
            <person name="Lipzen A."/>
            <person name="Chen C."/>
            <person name="Yanf M."/>
            <person name="Daum C."/>
            <person name="Ng V."/>
            <person name="Clum A."/>
            <person name="Ohm R."/>
            <person name="Martin F."/>
            <person name="Silar P."/>
            <person name="Natvig D."/>
            <person name="Lalanne C."/>
            <person name="Gautier V."/>
            <person name="Ament-Velasquez S.L."/>
            <person name="Kruys A."/>
            <person name="Hutchinson M.I."/>
            <person name="Powell A.J."/>
            <person name="Barry K."/>
            <person name="Miller A.N."/>
            <person name="Grigoriev I.V."/>
            <person name="Debuchy R."/>
            <person name="Gladieux P."/>
            <person name="Thoren M.H."/>
            <person name="Johannesson H."/>
        </authorList>
    </citation>
    <scope>NUCLEOTIDE SEQUENCE</scope>
    <source>
        <strain evidence="1">CBS 123565</strain>
    </source>
</reference>
<protein>
    <submittedName>
        <fullName evidence="1">Uncharacterized protein</fullName>
    </submittedName>
</protein>